<dbReference type="OrthoDB" id="6902891at2"/>
<accession>H6SJ72</accession>
<evidence type="ECO:0000259" key="3">
    <source>
        <dbReference type="Pfam" id="PF22636"/>
    </source>
</evidence>
<feature type="binding site" evidence="2">
    <location>
        <position position="62"/>
    </location>
    <ligand>
        <name>CoA</name>
        <dbReference type="ChEBI" id="CHEBI:57287"/>
    </ligand>
</feature>
<dbReference type="Gene3D" id="3.10.129.10">
    <property type="entry name" value="Hotdog Thioesterase"/>
    <property type="match status" value="1"/>
</dbReference>
<dbReference type="Proteomes" id="UP000033220">
    <property type="component" value="Chromosome DSM 122"/>
</dbReference>
<feature type="binding site" evidence="2">
    <location>
        <position position="62"/>
    </location>
    <ligand>
        <name>substrate</name>
    </ligand>
</feature>
<dbReference type="SUPFAM" id="SSF54637">
    <property type="entry name" value="Thioesterase/thiol ester dehydrase-isomerase"/>
    <property type="match status" value="1"/>
</dbReference>
<dbReference type="STRING" id="1150469.RSPPHO_01411"/>
<evidence type="ECO:0000313" key="4">
    <source>
        <dbReference type="EMBL" id="CCG08037.1"/>
    </source>
</evidence>
<name>H6SJ72_PARPM</name>
<dbReference type="PATRIC" id="fig|1150469.3.peg.1590"/>
<evidence type="ECO:0000256" key="2">
    <source>
        <dbReference type="PIRSR" id="PIRSR014972-2"/>
    </source>
</evidence>
<dbReference type="KEGG" id="rpm:RSPPHO_01411"/>
<dbReference type="PIRSF" id="PIRSF014972">
    <property type="entry name" value="FlK"/>
    <property type="match status" value="1"/>
</dbReference>
<dbReference type="InterPro" id="IPR054485">
    <property type="entry name" value="FlK-like_dom"/>
</dbReference>
<dbReference type="eggNOG" id="COG5496">
    <property type="taxonomic scope" value="Bacteria"/>
</dbReference>
<dbReference type="HOGENOM" id="CLU_119426_0_1_5"/>
<gene>
    <name evidence="4" type="ORF">RSPPHO_01411</name>
</gene>
<evidence type="ECO:0000256" key="1">
    <source>
        <dbReference type="PIRSR" id="PIRSR014972-1"/>
    </source>
</evidence>
<feature type="active site" evidence="1">
    <location>
        <position position="43"/>
    </location>
</feature>
<feature type="active site" evidence="1">
    <location>
        <position position="69"/>
    </location>
</feature>
<keyword evidence="5" id="KW-1185">Reference proteome</keyword>
<dbReference type="RefSeq" id="WP_014414676.1">
    <property type="nucleotide sequence ID" value="NC_017059.1"/>
</dbReference>
<dbReference type="PANTHER" id="PTHR36934">
    <property type="entry name" value="BLR0278 PROTEIN"/>
    <property type="match status" value="1"/>
</dbReference>
<protein>
    <submittedName>
        <fullName evidence="4">Predicted thioesterase</fullName>
    </submittedName>
</protein>
<organism evidence="4 5">
    <name type="scientific">Pararhodospirillum photometricum DSM 122</name>
    <dbReference type="NCBI Taxonomy" id="1150469"/>
    <lineage>
        <taxon>Bacteria</taxon>
        <taxon>Pseudomonadati</taxon>
        <taxon>Pseudomonadota</taxon>
        <taxon>Alphaproteobacteria</taxon>
        <taxon>Rhodospirillales</taxon>
        <taxon>Rhodospirillaceae</taxon>
        <taxon>Pararhodospirillum</taxon>
    </lineage>
</organism>
<evidence type="ECO:0000313" key="5">
    <source>
        <dbReference type="Proteomes" id="UP000033220"/>
    </source>
</evidence>
<dbReference type="InterPro" id="IPR025540">
    <property type="entry name" value="FlK"/>
</dbReference>
<proteinExistence type="predicted"/>
<dbReference type="Pfam" id="PF22636">
    <property type="entry name" value="FlK"/>
    <property type="match status" value="1"/>
</dbReference>
<dbReference type="PANTHER" id="PTHR36934:SF1">
    <property type="entry name" value="THIOESTERASE DOMAIN-CONTAINING PROTEIN"/>
    <property type="match status" value="1"/>
</dbReference>
<feature type="binding site" evidence="2">
    <location>
        <position position="113"/>
    </location>
    <ligand>
        <name>substrate</name>
    </ligand>
</feature>
<reference evidence="4 5" key="1">
    <citation type="submission" date="2012-02" db="EMBL/GenBank/DDBJ databases">
        <title>Shotgun genome sequence of Phaeospirillum photometricum DSM 122.</title>
        <authorList>
            <person name="Duquesne K."/>
            <person name="Sturgis J."/>
        </authorList>
    </citation>
    <scope>NUCLEOTIDE SEQUENCE [LARGE SCALE GENOMIC DNA]</scope>
    <source>
        <strain evidence="5">DSM122</strain>
    </source>
</reference>
<dbReference type="InterPro" id="IPR029069">
    <property type="entry name" value="HotDog_dom_sf"/>
</dbReference>
<feature type="active site" evidence="1">
    <location>
        <position position="35"/>
    </location>
</feature>
<dbReference type="AlphaFoldDB" id="H6SJ72"/>
<feature type="domain" description="Fluoroacetyl-CoA-specific thioesterase-like" evidence="3">
    <location>
        <begin position="17"/>
        <end position="117"/>
    </location>
</feature>
<sequence>MKTTLHEGLCLTRHLSVDAARTITFLGDSLRVYATYQIISDIEYACRDLLLAHVDSGWDSVGTAVGLSHVAATPLGARVNITVRVAEIEGSRVRFEAEVRDTAEVVARGTHERFCLPVASLDKRLKAKVARLAS</sequence>
<dbReference type="EMBL" id="HE663493">
    <property type="protein sequence ID" value="CCG08037.1"/>
    <property type="molecule type" value="Genomic_DNA"/>
</dbReference>